<feature type="transmembrane region" description="Helical" evidence="9">
    <location>
        <begin position="44"/>
        <end position="65"/>
    </location>
</feature>
<feature type="transmembrane region" description="Helical" evidence="9">
    <location>
        <begin position="85"/>
        <end position="107"/>
    </location>
</feature>
<dbReference type="PANTHER" id="PTHR30071">
    <property type="entry name" value="HEME EXPORTER PROTEIN C"/>
    <property type="match status" value="1"/>
</dbReference>
<dbReference type="EMBL" id="UZWD01000008">
    <property type="protein sequence ID" value="VDS03423.1"/>
    <property type="molecule type" value="Genomic_DNA"/>
</dbReference>
<keyword evidence="6 9" id="KW-0201">Cytochrome c-type biogenesis</keyword>
<keyword evidence="5 9" id="KW-0812">Transmembrane</keyword>
<evidence type="ECO:0000256" key="2">
    <source>
        <dbReference type="ARBA" id="ARBA00004141"/>
    </source>
</evidence>
<feature type="transmembrane region" description="Helical" evidence="9">
    <location>
        <begin position="224"/>
        <end position="247"/>
    </location>
</feature>
<dbReference type="Proteomes" id="UP000268844">
    <property type="component" value="Unassembled WGS sequence"/>
</dbReference>
<keyword evidence="9" id="KW-1003">Cell membrane</keyword>
<evidence type="ECO:0000313" key="12">
    <source>
        <dbReference type="Proteomes" id="UP000268844"/>
    </source>
</evidence>
<dbReference type="GO" id="GO:0005886">
    <property type="term" value="C:plasma membrane"/>
    <property type="evidence" value="ECO:0007669"/>
    <property type="project" value="UniProtKB-SubCell"/>
</dbReference>
<dbReference type="InterPro" id="IPR045062">
    <property type="entry name" value="Cyt_c_biogenesis_CcsA/CcmC"/>
</dbReference>
<feature type="transmembrane region" description="Helical" evidence="9">
    <location>
        <begin position="150"/>
        <end position="169"/>
    </location>
</feature>
<accession>A0A3S5D372</accession>
<feature type="transmembrane region" description="Helical" evidence="9">
    <location>
        <begin position="181"/>
        <end position="204"/>
    </location>
</feature>
<reference evidence="11 12" key="1">
    <citation type="submission" date="2018-12" db="EMBL/GenBank/DDBJ databases">
        <authorList>
            <person name="Criscuolo A."/>
        </authorList>
    </citation>
    <scope>NUCLEOTIDE SEQUENCE [LARGE SCALE GENOMIC DNA]</scope>
    <source>
        <strain evidence="11">ACIP1116281</strain>
    </source>
</reference>
<dbReference type="InterPro" id="IPR002541">
    <property type="entry name" value="Cyt_c_assembly"/>
</dbReference>
<evidence type="ECO:0000313" key="11">
    <source>
        <dbReference type="EMBL" id="VDS03423.1"/>
    </source>
</evidence>
<keyword evidence="8 9" id="KW-0472">Membrane</keyword>
<name>A0A3S5D372_9HYPH</name>
<evidence type="ECO:0000256" key="9">
    <source>
        <dbReference type="RuleBase" id="RU364092"/>
    </source>
</evidence>
<evidence type="ECO:0000256" key="1">
    <source>
        <dbReference type="ARBA" id="ARBA00002442"/>
    </source>
</evidence>
<protein>
    <recommendedName>
        <fullName evidence="4 9">Heme exporter protein C</fullName>
    </recommendedName>
    <alternativeName>
        <fullName evidence="9">Cytochrome c-type biogenesis protein</fullName>
    </alternativeName>
</protein>
<proteinExistence type="inferred from homology"/>
<comment type="function">
    <text evidence="1 9">Required for the export of heme to the periplasm for the biogenesis of c-type cytochromes.</text>
</comment>
<dbReference type="InterPro" id="IPR003557">
    <property type="entry name" value="Cyt_c_biogenesis_CcmC"/>
</dbReference>
<feature type="transmembrane region" description="Helical" evidence="9">
    <location>
        <begin position="119"/>
        <end position="138"/>
    </location>
</feature>
<keyword evidence="9" id="KW-0997">Cell inner membrane</keyword>
<comment type="subcellular location">
    <subcellularLocation>
        <location evidence="9">Cell inner membrane</location>
    </subcellularLocation>
    <subcellularLocation>
        <location evidence="2">Membrane</location>
        <topology evidence="2">Multi-pass membrane protein</topology>
    </subcellularLocation>
</comment>
<dbReference type="PANTHER" id="PTHR30071:SF1">
    <property type="entry name" value="CYTOCHROME B_B6 PROTEIN-RELATED"/>
    <property type="match status" value="1"/>
</dbReference>
<dbReference type="GO" id="GO:0020037">
    <property type="term" value="F:heme binding"/>
    <property type="evidence" value="ECO:0007669"/>
    <property type="project" value="InterPro"/>
</dbReference>
<evidence type="ECO:0000256" key="5">
    <source>
        <dbReference type="ARBA" id="ARBA00022692"/>
    </source>
</evidence>
<evidence type="ECO:0000256" key="7">
    <source>
        <dbReference type="ARBA" id="ARBA00022989"/>
    </source>
</evidence>
<dbReference type="PRINTS" id="PR01386">
    <property type="entry name" value="CCMCBIOGNSIS"/>
</dbReference>
<evidence type="ECO:0000259" key="10">
    <source>
        <dbReference type="Pfam" id="PF01578"/>
    </source>
</evidence>
<comment type="similarity">
    <text evidence="3 9">Belongs to the CcmC/CycZ/HelC family.</text>
</comment>
<evidence type="ECO:0000256" key="3">
    <source>
        <dbReference type="ARBA" id="ARBA00005840"/>
    </source>
</evidence>
<evidence type="ECO:0000256" key="8">
    <source>
        <dbReference type="ARBA" id="ARBA00023136"/>
    </source>
</evidence>
<dbReference type="GO" id="GO:0017004">
    <property type="term" value="P:cytochrome complex assembly"/>
    <property type="evidence" value="ECO:0007669"/>
    <property type="project" value="UniProtKB-KW"/>
</dbReference>
<dbReference type="NCBIfam" id="TIGR01191">
    <property type="entry name" value="ccmC"/>
    <property type="match status" value="1"/>
</dbReference>
<evidence type="ECO:0000256" key="6">
    <source>
        <dbReference type="ARBA" id="ARBA00022748"/>
    </source>
</evidence>
<evidence type="ECO:0000256" key="4">
    <source>
        <dbReference type="ARBA" id="ARBA00016463"/>
    </source>
</evidence>
<dbReference type="GO" id="GO:0015232">
    <property type="term" value="F:heme transmembrane transporter activity"/>
    <property type="evidence" value="ECO:0007669"/>
    <property type="project" value="InterPro"/>
</dbReference>
<dbReference type="Pfam" id="PF01578">
    <property type="entry name" value="Cytochrom_C_asm"/>
    <property type="match status" value="1"/>
</dbReference>
<keyword evidence="12" id="KW-1185">Reference proteome</keyword>
<dbReference type="AlphaFoldDB" id="A0A3S5D372"/>
<feature type="domain" description="Cytochrome c assembly protein" evidence="10">
    <location>
        <begin position="49"/>
        <end position="207"/>
    </location>
</feature>
<organism evidence="11 12">
    <name type="scientific">Devosia equisanguinis</name>
    <dbReference type="NCBI Taxonomy" id="2490941"/>
    <lineage>
        <taxon>Bacteria</taxon>
        <taxon>Pseudomonadati</taxon>
        <taxon>Pseudomonadota</taxon>
        <taxon>Alphaproteobacteria</taxon>
        <taxon>Hyphomicrobiales</taxon>
        <taxon>Devosiaceae</taxon>
        <taxon>Devosia</taxon>
    </lineage>
</organism>
<sequence>MRILPAAGTMEPDAKMTINDTTPKMSWWNRLAHPGQFVIWTRPLLWPLAVLTALLFAAGLWFAFFNSPADYQMGDTVRIMYVHVPTAWLSQFVYGAMAVSALGTLVWRHPMADVSMKAAAPMGAVFTAMALFTGSLWGRPTWGTFWEWDGRMTSTLIMLFIYLGIVALWRAFDDQLRAARIVAIFTLVGAVNVPIIKFSVDWWSTLHQPASVFRADGPTMPGSILTPLFIMFFAFTFLFITLQLLAMHTEVRRRRVMTLERKAARGDAR</sequence>
<keyword evidence="7 9" id="KW-1133">Transmembrane helix</keyword>
<gene>
    <name evidence="9 11" type="primary">ccmC</name>
    <name evidence="11" type="ORF">DEVEQU_00546</name>
</gene>
<keyword evidence="9" id="KW-0813">Transport</keyword>